<sequence length="54" mass="6388">MYTAFYDQLSSPIQVGYGYGWWSCDFTLWSLWSHEIPMKSNREWARMGSMIVCA</sequence>
<dbReference type="AlphaFoldDB" id="A0A2A9NFG0"/>
<dbReference type="Proteomes" id="UP000242287">
    <property type="component" value="Unassembled WGS sequence"/>
</dbReference>
<organism evidence="1 2">
    <name type="scientific">Amanita thiersii Skay4041</name>
    <dbReference type="NCBI Taxonomy" id="703135"/>
    <lineage>
        <taxon>Eukaryota</taxon>
        <taxon>Fungi</taxon>
        <taxon>Dikarya</taxon>
        <taxon>Basidiomycota</taxon>
        <taxon>Agaricomycotina</taxon>
        <taxon>Agaricomycetes</taxon>
        <taxon>Agaricomycetidae</taxon>
        <taxon>Agaricales</taxon>
        <taxon>Pluteineae</taxon>
        <taxon>Amanitaceae</taxon>
        <taxon>Amanita</taxon>
    </lineage>
</organism>
<accession>A0A2A9NFG0</accession>
<evidence type="ECO:0000313" key="2">
    <source>
        <dbReference type="Proteomes" id="UP000242287"/>
    </source>
</evidence>
<dbReference type="EMBL" id="KZ302191">
    <property type="protein sequence ID" value="PFH46452.1"/>
    <property type="molecule type" value="Genomic_DNA"/>
</dbReference>
<evidence type="ECO:0000313" key="1">
    <source>
        <dbReference type="EMBL" id="PFH46452.1"/>
    </source>
</evidence>
<proteinExistence type="predicted"/>
<protein>
    <submittedName>
        <fullName evidence="1">Uncharacterized protein</fullName>
    </submittedName>
</protein>
<keyword evidence="2" id="KW-1185">Reference proteome</keyword>
<reference evidence="1 2" key="1">
    <citation type="submission" date="2014-02" db="EMBL/GenBank/DDBJ databases">
        <title>Transposable element dynamics among asymbiotic and ectomycorrhizal Amanita fungi.</title>
        <authorList>
            <consortium name="DOE Joint Genome Institute"/>
            <person name="Hess J."/>
            <person name="Skrede I."/>
            <person name="Wolfe B."/>
            <person name="LaButti K."/>
            <person name="Ohm R.A."/>
            <person name="Grigoriev I.V."/>
            <person name="Pringle A."/>
        </authorList>
    </citation>
    <scope>NUCLEOTIDE SEQUENCE [LARGE SCALE GENOMIC DNA]</scope>
    <source>
        <strain evidence="1 2">SKay4041</strain>
    </source>
</reference>
<name>A0A2A9NFG0_9AGAR</name>
<gene>
    <name evidence="1" type="ORF">AMATHDRAFT_69838</name>
</gene>